<evidence type="ECO:0000256" key="10">
    <source>
        <dbReference type="ARBA" id="ARBA00023274"/>
    </source>
</evidence>
<keyword evidence="8" id="KW-0249">Electron transport</keyword>
<evidence type="ECO:0000256" key="8">
    <source>
        <dbReference type="ARBA" id="ARBA00022982"/>
    </source>
</evidence>
<dbReference type="AlphaFoldDB" id="A0AAV1JHA0"/>
<keyword evidence="6" id="KW-0521">NADP</keyword>
<dbReference type="GO" id="GO:0003735">
    <property type="term" value="F:structural constituent of ribosome"/>
    <property type="evidence" value="ECO:0007669"/>
    <property type="project" value="InterPro"/>
</dbReference>
<dbReference type="Gene3D" id="3.50.50.60">
    <property type="entry name" value="FAD/NAD(P)-binding domain"/>
    <property type="match status" value="1"/>
</dbReference>
<evidence type="ECO:0000256" key="3">
    <source>
        <dbReference type="ARBA" id="ARBA00022448"/>
    </source>
</evidence>
<sequence length="720" mass="80938">MKKFDIMYCFNTIRRLCSSGPPRRVCIIGAGPAGFYAAMHLVKHLNPVQIDIIEKLPVPFGLVRYGVAPDHPEVKNCINQFTKLARQENINFYGNITLGKDITLENLRQFYDAVLLTYGAEEDRTLNIDNENVKNIIAARNFVGWYNGHPRDKDLKVDLSGHTAAIIGQGNVALDVARIILTPVDQLKKTDITEFALQAIAESQIKELYLIGRRGPIQVAFTIKELREQLKLPNCSTVWRESDFAGVADLVPSLPRPRKRLTELMLKSVTEQRVQVNNPNQNYFKPIFFRSPKRFFVNKDSVSGIELTCNKLIGDVMESQQCVATEDSEILHCSLALRSIGYKSIKADDGLRFGSSGCVINKNGRVVDDGNTDLGKLYVAGWLGTGPVGVIIHTMGNAFQVAKNICQDLQTCSSTKAGFEGIKNLLRETNTPVITWQGWERIDNYEVDQGKKTGKPREKLTCIKKMLEIASHTTWQHRVLFYRVLLTTRGYIFVNCEKAFTMADENWNEESMETGGVAIDNMPLPQAADIPEIKLFGRWSCYDVQVSDMSLQDYISVKEKYAKYLPHSAGRYAHKRFRKAQCPIVERLTNSLMMHGRNNGKKLMAVRIVKHAFEIIHLLTGENPLQVLVTAIINSGPREDSTRIGRAGTVRRQAVDVSPLRRVNQAIWLLCTGAREAAFRNIKTIAECVADELINAAKGSSNSYAIKKKDELERVAKSNR</sequence>
<gene>
    <name evidence="15" type="ORF">LNINA_LOCUS7713</name>
</gene>
<dbReference type="GO" id="GO:0016491">
    <property type="term" value="F:oxidoreductase activity"/>
    <property type="evidence" value="ECO:0007669"/>
    <property type="project" value="UniProtKB-KW"/>
</dbReference>
<dbReference type="NCBIfam" id="TIGR01028">
    <property type="entry name" value="uS7_euk_arch"/>
    <property type="match status" value="1"/>
</dbReference>
<dbReference type="GO" id="GO:0015935">
    <property type="term" value="C:small ribosomal subunit"/>
    <property type="evidence" value="ECO:0007669"/>
    <property type="project" value="InterPro"/>
</dbReference>
<dbReference type="GO" id="GO:0006412">
    <property type="term" value="P:translation"/>
    <property type="evidence" value="ECO:0007669"/>
    <property type="project" value="InterPro"/>
</dbReference>
<dbReference type="SUPFAM" id="SSF51971">
    <property type="entry name" value="Nucleotide-binding domain"/>
    <property type="match status" value="1"/>
</dbReference>
<evidence type="ECO:0000256" key="1">
    <source>
        <dbReference type="ARBA" id="ARBA00001974"/>
    </source>
</evidence>
<reference evidence="15 16" key="1">
    <citation type="submission" date="2023-11" db="EMBL/GenBank/DDBJ databases">
        <authorList>
            <person name="Okamura Y."/>
        </authorList>
    </citation>
    <scope>NUCLEOTIDE SEQUENCE [LARGE SCALE GENOMIC DNA]</scope>
</reference>
<evidence type="ECO:0000259" key="14">
    <source>
        <dbReference type="Pfam" id="PF07992"/>
    </source>
</evidence>
<dbReference type="SUPFAM" id="SSF47973">
    <property type="entry name" value="Ribosomal protein S7"/>
    <property type="match status" value="1"/>
</dbReference>
<keyword evidence="5" id="KW-0274">FAD</keyword>
<keyword evidence="7 12" id="KW-0689">Ribosomal protein</keyword>
<evidence type="ECO:0000256" key="6">
    <source>
        <dbReference type="ARBA" id="ARBA00022857"/>
    </source>
</evidence>
<dbReference type="PRINTS" id="PR00419">
    <property type="entry name" value="ADXRDTASE"/>
</dbReference>
<dbReference type="FunFam" id="3.50.50.60:FF:000229">
    <property type="entry name" value="NADPH:adrenodoxin oxidoreductase, mitochondrial"/>
    <property type="match status" value="1"/>
</dbReference>
<keyword evidence="16" id="KW-1185">Reference proteome</keyword>
<evidence type="ECO:0000256" key="4">
    <source>
        <dbReference type="ARBA" id="ARBA00022630"/>
    </source>
</evidence>
<evidence type="ECO:0000256" key="2">
    <source>
        <dbReference type="ARBA" id="ARBA00007151"/>
    </source>
</evidence>
<feature type="domain" description="FAD/NAD(P)-binding" evidence="14">
    <location>
        <begin position="24"/>
        <end position="179"/>
    </location>
</feature>
<dbReference type="GO" id="GO:0022626">
    <property type="term" value="C:cytosolic ribosome"/>
    <property type="evidence" value="ECO:0007669"/>
    <property type="project" value="UniProtKB-ARBA"/>
</dbReference>
<dbReference type="Pfam" id="PF00177">
    <property type="entry name" value="Ribosomal_S7"/>
    <property type="match status" value="1"/>
</dbReference>
<dbReference type="GO" id="GO:0003723">
    <property type="term" value="F:RNA binding"/>
    <property type="evidence" value="ECO:0007669"/>
    <property type="project" value="InterPro"/>
</dbReference>
<protein>
    <recommendedName>
        <fullName evidence="11">Ferredoxin--NADP(+) reductase</fullName>
    </recommendedName>
</protein>
<dbReference type="EMBL" id="CAVLEF010000010">
    <property type="protein sequence ID" value="CAK1548307.1"/>
    <property type="molecule type" value="Genomic_DNA"/>
</dbReference>
<dbReference type="FunFam" id="1.10.455.10:FF:000003">
    <property type="entry name" value="40S ribosomal protein S5"/>
    <property type="match status" value="1"/>
</dbReference>
<accession>A0AAV1JHA0</accession>
<evidence type="ECO:0000256" key="5">
    <source>
        <dbReference type="ARBA" id="ARBA00022827"/>
    </source>
</evidence>
<name>A0AAV1JHA0_9NEOP</name>
<keyword evidence="3" id="KW-0813">Transport</keyword>
<comment type="cofactor">
    <cofactor evidence="1">
        <name>FAD</name>
        <dbReference type="ChEBI" id="CHEBI:57692"/>
    </cofactor>
</comment>
<keyword evidence="9" id="KW-0560">Oxidoreductase</keyword>
<dbReference type="InterPro" id="IPR000235">
    <property type="entry name" value="Ribosomal_uS7"/>
</dbReference>
<dbReference type="Proteomes" id="UP001497472">
    <property type="component" value="Unassembled WGS sequence"/>
</dbReference>
<dbReference type="Gene3D" id="3.40.50.720">
    <property type="entry name" value="NAD(P)-binding Rossmann-like Domain"/>
    <property type="match status" value="1"/>
</dbReference>
<comment type="caution">
    <text evidence="15">The sequence shown here is derived from an EMBL/GenBank/DDBJ whole genome shotgun (WGS) entry which is preliminary data.</text>
</comment>
<dbReference type="NCBIfam" id="NF003106">
    <property type="entry name" value="PRK04027.1"/>
    <property type="match status" value="1"/>
</dbReference>
<dbReference type="Pfam" id="PF07992">
    <property type="entry name" value="Pyr_redox_2"/>
    <property type="match status" value="1"/>
</dbReference>
<evidence type="ECO:0000256" key="12">
    <source>
        <dbReference type="RuleBase" id="RU003619"/>
    </source>
</evidence>
<dbReference type="Gene3D" id="1.10.455.10">
    <property type="entry name" value="Ribosomal protein S7 domain"/>
    <property type="match status" value="1"/>
</dbReference>
<dbReference type="PANTHER" id="PTHR11205">
    <property type="entry name" value="RIBOSOMAL PROTEIN S7"/>
    <property type="match status" value="1"/>
</dbReference>
<evidence type="ECO:0000313" key="16">
    <source>
        <dbReference type="Proteomes" id="UP001497472"/>
    </source>
</evidence>
<keyword evidence="10 12" id="KW-0687">Ribonucleoprotein</keyword>
<evidence type="ECO:0000313" key="15">
    <source>
        <dbReference type="EMBL" id="CAK1548307.1"/>
    </source>
</evidence>
<dbReference type="InterPro" id="IPR005716">
    <property type="entry name" value="Ribosomal_uS7_euk/arc"/>
</dbReference>
<dbReference type="InterPro" id="IPR023798">
    <property type="entry name" value="Ribosomal_uS7_dom"/>
</dbReference>
<evidence type="ECO:0000259" key="13">
    <source>
        <dbReference type="Pfam" id="PF00177"/>
    </source>
</evidence>
<comment type="similarity">
    <text evidence="2 12">Belongs to the universal ribosomal protein uS7 family.</text>
</comment>
<feature type="domain" description="Small ribosomal subunit protein uS7" evidence="13">
    <location>
        <begin position="562"/>
        <end position="720"/>
    </location>
</feature>
<evidence type="ECO:0000256" key="9">
    <source>
        <dbReference type="ARBA" id="ARBA00023002"/>
    </source>
</evidence>
<dbReference type="InterPro" id="IPR036823">
    <property type="entry name" value="Ribosomal_uS7_dom_sf"/>
</dbReference>
<dbReference type="CDD" id="cd14867">
    <property type="entry name" value="uS7_Eukaryote"/>
    <property type="match status" value="1"/>
</dbReference>
<dbReference type="PROSITE" id="PS00052">
    <property type="entry name" value="RIBOSOMAL_S7"/>
    <property type="match status" value="1"/>
</dbReference>
<keyword evidence="4" id="KW-0285">Flavoprotein</keyword>
<dbReference type="InterPro" id="IPR020606">
    <property type="entry name" value="Ribosomal_uS7_CS"/>
</dbReference>
<dbReference type="InterPro" id="IPR036188">
    <property type="entry name" value="FAD/NAD-bd_sf"/>
</dbReference>
<evidence type="ECO:0000256" key="11">
    <source>
        <dbReference type="ARBA" id="ARBA00030202"/>
    </source>
</evidence>
<organism evidence="15 16">
    <name type="scientific">Leptosia nina</name>
    <dbReference type="NCBI Taxonomy" id="320188"/>
    <lineage>
        <taxon>Eukaryota</taxon>
        <taxon>Metazoa</taxon>
        <taxon>Ecdysozoa</taxon>
        <taxon>Arthropoda</taxon>
        <taxon>Hexapoda</taxon>
        <taxon>Insecta</taxon>
        <taxon>Pterygota</taxon>
        <taxon>Neoptera</taxon>
        <taxon>Endopterygota</taxon>
        <taxon>Lepidoptera</taxon>
        <taxon>Glossata</taxon>
        <taxon>Ditrysia</taxon>
        <taxon>Papilionoidea</taxon>
        <taxon>Pieridae</taxon>
        <taxon>Pierinae</taxon>
        <taxon>Leptosia</taxon>
    </lineage>
</organism>
<evidence type="ECO:0000256" key="7">
    <source>
        <dbReference type="ARBA" id="ARBA00022980"/>
    </source>
</evidence>
<proteinExistence type="inferred from homology"/>
<dbReference type="InterPro" id="IPR023753">
    <property type="entry name" value="FAD/NAD-binding_dom"/>
</dbReference>